<comment type="similarity">
    <text evidence="1">Belongs to the RecJ family.</text>
</comment>
<dbReference type="Pfam" id="PF17768">
    <property type="entry name" value="RecJ_OB"/>
    <property type="match status" value="1"/>
</dbReference>
<dbReference type="PANTHER" id="PTHR30255:SF2">
    <property type="entry name" value="SINGLE-STRANDED-DNA-SPECIFIC EXONUCLEASE RECJ"/>
    <property type="match status" value="1"/>
</dbReference>
<dbReference type="Pfam" id="PF01368">
    <property type="entry name" value="DHH"/>
    <property type="match status" value="1"/>
</dbReference>
<feature type="domain" description="DDH" evidence="6">
    <location>
        <begin position="64"/>
        <end position="210"/>
    </location>
</feature>
<evidence type="ECO:0000256" key="1">
    <source>
        <dbReference type="ARBA" id="ARBA00005915"/>
    </source>
</evidence>
<dbReference type="SUPFAM" id="SSF64182">
    <property type="entry name" value="DHH phosphoesterases"/>
    <property type="match status" value="1"/>
</dbReference>
<evidence type="ECO:0000259" key="8">
    <source>
        <dbReference type="Pfam" id="PF17768"/>
    </source>
</evidence>
<keyword evidence="4" id="KW-0378">Hydrolase</keyword>
<dbReference type="GO" id="GO:0006281">
    <property type="term" value="P:DNA repair"/>
    <property type="evidence" value="ECO:0007669"/>
    <property type="project" value="InterPro"/>
</dbReference>
<evidence type="ECO:0000256" key="3">
    <source>
        <dbReference type="ARBA" id="ARBA00022722"/>
    </source>
</evidence>
<comment type="caution">
    <text evidence="9">The sequence shown here is derived from an EMBL/GenBank/DDBJ whole genome shotgun (WGS) entry which is preliminary data.</text>
</comment>
<dbReference type="PANTHER" id="PTHR30255">
    <property type="entry name" value="SINGLE-STRANDED-DNA-SPECIFIC EXONUCLEASE RECJ"/>
    <property type="match status" value="1"/>
</dbReference>
<dbReference type="Pfam" id="PF02272">
    <property type="entry name" value="DHHA1"/>
    <property type="match status" value="1"/>
</dbReference>
<gene>
    <name evidence="9" type="ORF">A3A71_01755</name>
</gene>
<evidence type="ECO:0000313" key="10">
    <source>
        <dbReference type="Proteomes" id="UP000177481"/>
    </source>
</evidence>
<dbReference type="InterPro" id="IPR004610">
    <property type="entry name" value="RecJ"/>
</dbReference>
<proteinExistence type="inferred from homology"/>
<organism evidence="9 10">
    <name type="scientific">Candidatus Berkelbacteria bacterium RIFCSPLOWO2_01_FULL_50_28</name>
    <dbReference type="NCBI Taxonomy" id="1797471"/>
    <lineage>
        <taxon>Bacteria</taxon>
        <taxon>Candidatus Berkelbacteria</taxon>
    </lineage>
</organism>
<keyword evidence="5 9" id="KW-0269">Exonuclease</keyword>
<dbReference type="Gene3D" id="2.40.50.460">
    <property type="match status" value="1"/>
</dbReference>
<sequence>MKQAKWRVHNRRGTLINHLLTLRGFNSSSLEPDFVSGLHDPNLLPDMAKAREIVRRAVKENWPVAVFGDYDADGTPGAALLYELFERLGLHCTVFLPTRAEGYGLNIEATQKIGKSAKLLVLVDTGITAVESIAELKKMGVKTIILDHHLPTETLPDAEAIIDPFLSTSTYPFTGLCGCALAYKFAQALSADFPQISEGFLKWQLDLVAISTVADMMELTGENRVLVYYGLKILQKNRRLGLRALLARAALDPDKVTAGSIGFIIGPRLNAAGRLSDNRPAFELLVAKQWSDAIKYAEEIERANVARLALVDSVMVEAEAILQQQNRDDDSVIGIVGEAWPRGVIGLVAGRLAERHGRPTIIGSKIGDSIRASGRSVGQYHLLDGLTAVGRLLDGYGGHAQAAGMDLKTQNWGEFMTELKAHAKSMIGSNVWQPILKADCFIQEQELGLDTAQSLLKLEPHGLGNRRPMFIIENATLRNGKTVGNGKHLKGTLSLGQSQLPFIGFSLGLRQADLPDNADLIGHLTINEWNGTKDVQFQLVDIRTPGDDIEVVENAS</sequence>
<feature type="domain" description="RecJ OB" evidence="8">
    <location>
        <begin position="439"/>
        <end position="541"/>
    </location>
</feature>
<dbReference type="InterPro" id="IPR051673">
    <property type="entry name" value="SSDNA_exonuclease_RecJ"/>
</dbReference>
<dbReference type="NCBIfam" id="TIGR00644">
    <property type="entry name" value="recJ"/>
    <property type="match status" value="1"/>
</dbReference>
<protein>
    <recommendedName>
        <fullName evidence="2">Single-stranded-DNA-specific exonuclease RecJ</fullName>
    </recommendedName>
</protein>
<dbReference type="EMBL" id="MEZX01000002">
    <property type="protein sequence ID" value="OGD64758.1"/>
    <property type="molecule type" value="Genomic_DNA"/>
</dbReference>
<reference evidence="9 10" key="1">
    <citation type="journal article" date="2016" name="Nat. Commun.">
        <title>Thousands of microbial genomes shed light on interconnected biogeochemical processes in an aquifer system.</title>
        <authorList>
            <person name="Anantharaman K."/>
            <person name="Brown C.T."/>
            <person name="Hug L.A."/>
            <person name="Sharon I."/>
            <person name="Castelle C.J."/>
            <person name="Probst A.J."/>
            <person name="Thomas B.C."/>
            <person name="Singh A."/>
            <person name="Wilkins M.J."/>
            <person name="Karaoz U."/>
            <person name="Brodie E.L."/>
            <person name="Williams K.H."/>
            <person name="Hubbard S.S."/>
            <person name="Banfield J.F."/>
        </authorList>
    </citation>
    <scope>NUCLEOTIDE SEQUENCE [LARGE SCALE GENOMIC DNA]</scope>
</reference>
<dbReference type="Gene3D" id="3.90.1640.30">
    <property type="match status" value="1"/>
</dbReference>
<evidence type="ECO:0000259" key="7">
    <source>
        <dbReference type="Pfam" id="PF02272"/>
    </source>
</evidence>
<evidence type="ECO:0000256" key="2">
    <source>
        <dbReference type="ARBA" id="ARBA00019841"/>
    </source>
</evidence>
<accession>A0A1F5EBG6</accession>
<feature type="domain" description="DHHA1" evidence="7">
    <location>
        <begin position="333"/>
        <end position="421"/>
    </location>
</feature>
<evidence type="ECO:0000259" key="6">
    <source>
        <dbReference type="Pfam" id="PF01368"/>
    </source>
</evidence>
<evidence type="ECO:0000313" key="9">
    <source>
        <dbReference type="EMBL" id="OGD64758.1"/>
    </source>
</evidence>
<dbReference type="GO" id="GO:0008409">
    <property type="term" value="F:5'-3' exonuclease activity"/>
    <property type="evidence" value="ECO:0007669"/>
    <property type="project" value="InterPro"/>
</dbReference>
<dbReference type="STRING" id="1797471.A3A71_01755"/>
<dbReference type="AlphaFoldDB" id="A0A1F5EBG6"/>
<dbReference type="InterPro" id="IPR001667">
    <property type="entry name" value="DDH_dom"/>
</dbReference>
<dbReference type="GO" id="GO:0006310">
    <property type="term" value="P:DNA recombination"/>
    <property type="evidence" value="ECO:0007669"/>
    <property type="project" value="InterPro"/>
</dbReference>
<evidence type="ECO:0000256" key="4">
    <source>
        <dbReference type="ARBA" id="ARBA00022801"/>
    </source>
</evidence>
<dbReference type="InterPro" id="IPR003156">
    <property type="entry name" value="DHHA1_dom"/>
</dbReference>
<dbReference type="Proteomes" id="UP000177481">
    <property type="component" value="Unassembled WGS sequence"/>
</dbReference>
<dbReference type="GO" id="GO:0003676">
    <property type="term" value="F:nucleic acid binding"/>
    <property type="evidence" value="ECO:0007669"/>
    <property type="project" value="InterPro"/>
</dbReference>
<evidence type="ECO:0000256" key="5">
    <source>
        <dbReference type="ARBA" id="ARBA00022839"/>
    </source>
</evidence>
<dbReference type="InterPro" id="IPR041122">
    <property type="entry name" value="RecJ_OB"/>
</dbReference>
<name>A0A1F5EBG6_9BACT</name>
<dbReference type="InterPro" id="IPR038763">
    <property type="entry name" value="DHH_sf"/>
</dbReference>
<keyword evidence="3" id="KW-0540">Nuclease</keyword>